<dbReference type="InterPro" id="IPR001647">
    <property type="entry name" value="HTH_TetR"/>
</dbReference>
<dbReference type="SUPFAM" id="SSF46689">
    <property type="entry name" value="Homeodomain-like"/>
    <property type="match status" value="1"/>
</dbReference>
<dbReference type="AlphaFoldDB" id="A0A2U3APH2"/>
<sequence length="179" mass="20876">MTKKIDPRIIRTTSMLKKAVYDLLVASPDDMSKLTVTKITAQAGLNRATFYLHYADVRSLLRAIVYDIVADFSKELEPFFKTKAERTPQQLALFLRYFYDNRQLFIIFSAHPRFTKKIHVELRDKIALLSEESISNPKFRNISTEIMTASIIGIIMWWITEGLEYDAAFIAEEIKKLYR</sequence>
<reference evidence="4 5" key="1">
    <citation type="submission" date="2018-05" db="EMBL/GenBank/DDBJ databases">
        <title>Kurthia sibirica genome sequence.</title>
        <authorList>
            <person name="Maclea K.S."/>
            <person name="Goen A.E."/>
        </authorList>
    </citation>
    <scope>NUCLEOTIDE SEQUENCE [LARGE SCALE GENOMIC DNA]</scope>
    <source>
        <strain evidence="4 5">ATCC 49154</strain>
    </source>
</reference>
<dbReference type="PANTHER" id="PTHR43479">
    <property type="entry name" value="ACREF/ENVCD OPERON REPRESSOR-RELATED"/>
    <property type="match status" value="1"/>
</dbReference>
<feature type="DNA-binding region" description="H-T-H motif" evidence="2">
    <location>
        <begin position="35"/>
        <end position="54"/>
    </location>
</feature>
<dbReference type="Proteomes" id="UP000245938">
    <property type="component" value="Unassembled WGS sequence"/>
</dbReference>
<comment type="caution">
    <text evidence="4">The sequence shown here is derived from an EMBL/GenBank/DDBJ whole genome shotgun (WGS) entry which is preliminary data.</text>
</comment>
<dbReference type="InterPro" id="IPR009057">
    <property type="entry name" value="Homeodomain-like_sf"/>
</dbReference>
<gene>
    <name evidence="4" type="ORF">DEX24_03460</name>
</gene>
<evidence type="ECO:0000313" key="5">
    <source>
        <dbReference type="Proteomes" id="UP000245938"/>
    </source>
</evidence>
<evidence type="ECO:0000256" key="2">
    <source>
        <dbReference type="PROSITE-ProRule" id="PRU00335"/>
    </source>
</evidence>
<keyword evidence="5" id="KW-1185">Reference proteome</keyword>
<dbReference type="Pfam" id="PF14278">
    <property type="entry name" value="TetR_C_8"/>
    <property type="match status" value="1"/>
</dbReference>
<feature type="domain" description="HTH tetR-type" evidence="3">
    <location>
        <begin position="10"/>
        <end position="72"/>
    </location>
</feature>
<accession>A0A2U3APH2</accession>
<protein>
    <submittedName>
        <fullName evidence="4">TetR/AcrR family transcriptional regulator</fullName>
    </submittedName>
</protein>
<dbReference type="InterPro" id="IPR039532">
    <property type="entry name" value="TetR_C_Firmicutes"/>
</dbReference>
<name>A0A2U3APH2_9BACL</name>
<evidence type="ECO:0000259" key="3">
    <source>
        <dbReference type="PROSITE" id="PS50977"/>
    </source>
</evidence>
<dbReference type="InterPro" id="IPR050624">
    <property type="entry name" value="HTH-type_Tx_Regulator"/>
</dbReference>
<dbReference type="GO" id="GO:0003677">
    <property type="term" value="F:DNA binding"/>
    <property type="evidence" value="ECO:0007669"/>
    <property type="project" value="UniProtKB-UniRule"/>
</dbReference>
<keyword evidence="1 2" id="KW-0238">DNA-binding</keyword>
<proteinExistence type="predicted"/>
<dbReference type="OrthoDB" id="9810250at2"/>
<dbReference type="Gene3D" id="1.10.357.10">
    <property type="entry name" value="Tetracycline Repressor, domain 2"/>
    <property type="match status" value="1"/>
</dbReference>
<dbReference type="PANTHER" id="PTHR43479:SF7">
    <property type="entry name" value="TETR-FAMILY TRANSCRIPTIONAL REGULATOR"/>
    <property type="match status" value="1"/>
</dbReference>
<dbReference type="EMBL" id="QFVR01000003">
    <property type="protein sequence ID" value="PWI26406.1"/>
    <property type="molecule type" value="Genomic_DNA"/>
</dbReference>
<dbReference type="RefSeq" id="WP_109305010.1">
    <property type="nucleotide sequence ID" value="NZ_BJUF01000022.1"/>
</dbReference>
<organism evidence="4 5">
    <name type="scientific">Kurthia sibirica</name>
    <dbReference type="NCBI Taxonomy" id="202750"/>
    <lineage>
        <taxon>Bacteria</taxon>
        <taxon>Bacillati</taxon>
        <taxon>Bacillota</taxon>
        <taxon>Bacilli</taxon>
        <taxon>Bacillales</taxon>
        <taxon>Caryophanaceae</taxon>
        <taxon>Kurthia</taxon>
    </lineage>
</organism>
<evidence type="ECO:0000256" key="1">
    <source>
        <dbReference type="ARBA" id="ARBA00023125"/>
    </source>
</evidence>
<evidence type="ECO:0000313" key="4">
    <source>
        <dbReference type="EMBL" id="PWI26406.1"/>
    </source>
</evidence>
<dbReference type="PROSITE" id="PS50977">
    <property type="entry name" value="HTH_TETR_2"/>
    <property type="match status" value="1"/>
</dbReference>